<keyword evidence="3" id="KW-0865">Zymogen</keyword>
<dbReference type="EMBL" id="CADCVE010000103">
    <property type="protein sequence ID" value="CAA9465359.1"/>
    <property type="molecule type" value="Genomic_DNA"/>
</dbReference>
<evidence type="ECO:0008006" key="7">
    <source>
        <dbReference type="Google" id="ProtNLM"/>
    </source>
</evidence>
<dbReference type="PIRSF" id="PIRSF001227">
    <property type="entry name" value="Pen_acylase"/>
    <property type="match status" value="1"/>
</dbReference>
<dbReference type="SUPFAM" id="SSF56235">
    <property type="entry name" value="N-terminal nucleophile aminohydrolases (Ntn hydrolases)"/>
    <property type="match status" value="1"/>
</dbReference>
<dbReference type="GO" id="GO:0017000">
    <property type="term" value="P:antibiotic biosynthetic process"/>
    <property type="evidence" value="ECO:0007669"/>
    <property type="project" value="InterPro"/>
</dbReference>
<comment type="similarity">
    <text evidence="1">Belongs to the peptidase S45 family.</text>
</comment>
<keyword evidence="2" id="KW-0378">Hydrolase</keyword>
<proteinExistence type="inferred from homology"/>
<evidence type="ECO:0000256" key="2">
    <source>
        <dbReference type="ARBA" id="ARBA00022801"/>
    </source>
</evidence>
<dbReference type="InterPro" id="IPR014395">
    <property type="entry name" value="Pen/GL7ACA/AHL_acylase"/>
</dbReference>
<dbReference type="InterPro" id="IPR043146">
    <property type="entry name" value="Penicillin_amidase_N_B-knob"/>
</dbReference>
<dbReference type="GO" id="GO:0016811">
    <property type="term" value="F:hydrolase activity, acting on carbon-nitrogen (but not peptide) bonds, in linear amides"/>
    <property type="evidence" value="ECO:0007669"/>
    <property type="project" value="InterPro"/>
</dbReference>
<gene>
    <name evidence="6" type="ORF">AVDCRST_MAG28-4010</name>
</gene>
<dbReference type="Gene3D" id="1.10.439.10">
    <property type="entry name" value="Penicillin Amidohydrolase, domain 1"/>
    <property type="match status" value="1"/>
</dbReference>
<dbReference type="Gene3D" id="1.10.1400.10">
    <property type="match status" value="1"/>
</dbReference>
<dbReference type="Gene3D" id="2.30.120.10">
    <property type="match status" value="1"/>
</dbReference>
<keyword evidence="5" id="KW-0479">Metal-binding</keyword>
<dbReference type="InterPro" id="IPR029055">
    <property type="entry name" value="Ntn_hydrolases_N"/>
</dbReference>
<sequence>MSGPALSPGNSFVEAFGRAARPLFRRLLRATLPTLDGTVELAGLEGPVEVLRDRFGVPQVFAGCERDLFFGQGYVTAQDRFFQMELGRRAGHGRLAELTGESALEFDRLSRAVGLGRIAANAEKDASTEMRSILDAYSAGINAFLTTEPLPPELRLLLTHPEPWTPADTAAWSAVLSWSLSASWESDLLNGDAGEHFGDGLRAHIDPGSSPAKGSNAWAVSSERSASGSAMLAGDPHLLLGIPCLWYEVGLYCGRYRVVGASLPGTPGVVIGHNENIAWSVTAALTDVQDLYVERFEKDNPRFYEHAGKRYEAGLREEEIPVRGRREPATLKVRTTLHGPVITDAIEYSSRDLALRYVAPEPLKLVAAGLAVNRARDSEEFLDALETWTVPNQNFVYADRAGVVGKALAGPVPLRKNHEGDRPVPGWDGEHEWVGFASFEDLPRSFNPTEGYVASANEIPEAGPVPIPGNYLPGYRKSRIEALIRSTGKHTLESFRAMQSDLYCTPAHVLAGRLAKLDPTAKVPVRLLRELASWDGHLLAESRPGAVARVALELLLQQAMGDAGRVASSLPTGVNSYFANLLPVLMEQIEGLPEEYFQEALEGAVEILCESLGPDPGGWSWGALHTAKLQHPLGIVGPLRGLLNRGPYPVGGDSNTIWLGAFRSGLPEGSGQPSFGPITTGPNYRFIVDTADWDQAWSVISPGQSGHPASANYDDQIKLWQNVYYRPMIFGRDTAKLAAKHQLVLNPV</sequence>
<dbReference type="Pfam" id="PF01804">
    <property type="entry name" value="Penicil_amidase"/>
    <property type="match status" value="1"/>
</dbReference>
<dbReference type="InterPro" id="IPR043147">
    <property type="entry name" value="Penicillin_amidase_A-knob"/>
</dbReference>
<dbReference type="InterPro" id="IPR023343">
    <property type="entry name" value="Penicillin_amidase_dom1"/>
</dbReference>
<accession>A0A6J4R6B7</accession>
<evidence type="ECO:0000256" key="4">
    <source>
        <dbReference type="PIRSR" id="PIRSR001227-1"/>
    </source>
</evidence>
<evidence type="ECO:0000256" key="3">
    <source>
        <dbReference type="ARBA" id="ARBA00023145"/>
    </source>
</evidence>
<comment type="cofactor">
    <cofactor evidence="5">
        <name>Ca(2+)</name>
        <dbReference type="ChEBI" id="CHEBI:29108"/>
    </cofactor>
    <text evidence="5">Binds 1 Ca(2+) ion per dimer.</text>
</comment>
<dbReference type="PANTHER" id="PTHR34218">
    <property type="entry name" value="PEPTIDASE S45 PENICILLIN AMIDASE"/>
    <property type="match status" value="1"/>
</dbReference>
<dbReference type="PANTHER" id="PTHR34218:SF4">
    <property type="entry name" value="ACYL-HOMOSERINE LACTONE ACYLASE QUIP"/>
    <property type="match status" value="1"/>
</dbReference>
<organism evidence="6">
    <name type="scientific">uncultured Rubrobacteraceae bacterium</name>
    <dbReference type="NCBI Taxonomy" id="349277"/>
    <lineage>
        <taxon>Bacteria</taxon>
        <taxon>Bacillati</taxon>
        <taxon>Actinomycetota</taxon>
        <taxon>Rubrobacteria</taxon>
        <taxon>Rubrobacterales</taxon>
        <taxon>Rubrobacteraceae</taxon>
        <taxon>environmental samples</taxon>
    </lineage>
</organism>
<protein>
    <recommendedName>
        <fullName evidence="7">Penicillin amidase</fullName>
    </recommendedName>
</protein>
<dbReference type="Gene3D" id="3.60.20.10">
    <property type="entry name" value="Glutamine Phosphoribosylpyrophosphate, subunit 1, domain 1"/>
    <property type="match status" value="1"/>
</dbReference>
<dbReference type="GO" id="GO:0046872">
    <property type="term" value="F:metal ion binding"/>
    <property type="evidence" value="ECO:0007669"/>
    <property type="project" value="UniProtKB-KW"/>
</dbReference>
<feature type="binding site" evidence="5">
    <location>
        <position position="290"/>
    </location>
    <ligand>
        <name>Ca(2+)</name>
        <dbReference type="ChEBI" id="CHEBI:29108"/>
    </ligand>
</feature>
<evidence type="ECO:0000256" key="5">
    <source>
        <dbReference type="PIRSR" id="PIRSR001227-2"/>
    </source>
</evidence>
<evidence type="ECO:0000313" key="6">
    <source>
        <dbReference type="EMBL" id="CAA9465359.1"/>
    </source>
</evidence>
<feature type="binding site" evidence="5">
    <location>
        <position position="287"/>
    </location>
    <ligand>
        <name>Ca(2+)</name>
        <dbReference type="ChEBI" id="CHEBI:29108"/>
    </ligand>
</feature>
<dbReference type="InterPro" id="IPR002692">
    <property type="entry name" value="S45"/>
</dbReference>
<reference evidence="6" key="1">
    <citation type="submission" date="2020-02" db="EMBL/GenBank/DDBJ databases">
        <authorList>
            <person name="Meier V. D."/>
        </authorList>
    </citation>
    <scope>NUCLEOTIDE SEQUENCE</scope>
    <source>
        <strain evidence="6">AVDCRST_MAG28</strain>
    </source>
</reference>
<dbReference type="CDD" id="cd03747">
    <property type="entry name" value="Ntn_PGA_like"/>
    <property type="match status" value="1"/>
</dbReference>
<evidence type="ECO:0000256" key="1">
    <source>
        <dbReference type="ARBA" id="ARBA00006586"/>
    </source>
</evidence>
<feature type="active site" description="Nucleophile" evidence="4">
    <location>
        <position position="215"/>
    </location>
</feature>
<dbReference type="AlphaFoldDB" id="A0A6J4R6B7"/>
<name>A0A6J4R6B7_9ACTN</name>
<keyword evidence="5" id="KW-0106">Calcium</keyword>